<proteinExistence type="predicted"/>
<keyword evidence="4" id="KW-1185">Reference proteome</keyword>
<dbReference type="EMBL" id="CP113836">
    <property type="protein sequence ID" value="WAL68598.1"/>
    <property type="molecule type" value="Genomic_DNA"/>
</dbReference>
<organism evidence="3 4">
    <name type="scientific">Amycolatopsis cynarae</name>
    <dbReference type="NCBI Taxonomy" id="2995223"/>
    <lineage>
        <taxon>Bacteria</taxon>
        <taxon>Bacillati</taxon>
        <taxon>Actinomycetota</taxon>
        <taxon>Actinomycetes</taxon>
        <taxon>Pseudonocardiales</taxon>
        <taxon>Pseudonocardiaceae</taxon>
        <taxon>Amycolatopsis</taxon>
    </lineage>
</organism>
<keyword evidence="2" id="KW-1133">Transmembrane helix</keyword>
<protein>
    <submittedName>
        <fullName evidence="3">Uncharacterized protein</fullName>
    </submittedName>
</protein>
<keyword evidence="2" id="KW-0472">Membrane</keyword>
<dbReference type="RefSeq" id="WP_268758691.1">
    <property type="nucleotide sequence ID" value="NZ_CP113836.1"/>
</dbReference>
<evidence type="ECO:0000313" key="3">
    <source>
        <dbReference type="EMBL" id="WAL68598.1"/>
    </source>
</evidence>
<keyword evidence="2" id="KW-0812">Transmembrane</keyword>
<feature type="region of interest" description="Disordered" evidence="1">
    <location>
        <begin position="74"/>
        <end position="95"/>
    </location>
</feature>
<reference evidence="3" key="1">
    <citation type="submission" date="2022-11" db="EMBL/GenBank/DDBJ databases">
        <authorList>
            <person name="Mo P."/>
        </authorList>
    </citation>
    <scope>NUCLEOTIDE SEQUENCE</scope>
    <source>
        <strain evidence="3">HUAS 11-8</strain>
    </source>
</reference>
<feature type="transmembrane region" description="Helical" evidence="2">
    <location>
        <begin position="23"/>
        <end position="41"/>
    </location>
</feature>
<accession>A0ABY7BA93</accession>
<evidence type="ECO:0000256" key="1">
    <source>
        <dbReference type="SAM" id="MobiDB-lite"/>
    </source>
</evidence>
<evidence type="ECO:0000313" key="4">
    <source>
        <dbReference type="Proteomes" id="UP001163203"/>
    </source>
</evidence>
<dbReference type="Proteomes" id="UP001163203">
    <property type="component" value="Chromosome"/>
</dbReference>
<name>A0ABY7BA93_9PSEU</name>
<evidence type="ECO:0000256" key="2">
    <source>
        <dbReference type="SAM" id="Phobius"/>
    </source>
</evidence>
<sequence length="95" mass="10210">MNTEGEDTAPTTAGLTPRFGDELLRPFVVAAISVITVVELLERAPLRFAVLIWALTAAMIAVGAASAFPWRRLRDSAGDPVPAGRQQQRPLRGRG</sequence>
<gene>
    <name evidence="3" type="ORF">ORV05_12740</name>
</gene>
<feature type="transmembrane region" description="Helical" evidence="2">
    <location>
        <begin position="48"/>
        <end position="70"/>
    </location>
</feature>
<feature type="compositionally biased region" description="Low complexity" evidence="1">
    <location>
        <begin position="84"/>
        <end position="95"/>
    </location>
</feature>